<dbReference type="STRING" id="1237896.T0L0V3"/>
<evidence type="ECO:0000313" key="1">
    <source>
        <dbReference type="EMBL" id="EQB58488.1"/>
    </source>
</evidence>
<dbReference type="GO" id="GO:0020037">
    <property type="term" value="F:heme binding"/>
    <property type="evidence" value="ECO:0007669"/>
    <property type="project" value="InterPro"/>
</dbReference>
<accession>T0L0V3</accession>
<dbReference type="EMBL" id="AMYD01000285">
    <property type="protein sequence ID" value="EQB58488.1"/>
    <property type="molecule type" value="Genomic_DNA"/>
</dbReference>
<organism evidence="1 2">
    <name type="scientific">Colletotrichum gloeosporioides (strain Cg-14)</name>
    <name type="common">Anthracnose fungus</name>
    <name type="synonym">Glomerella cingulata</name>
    <dbReference type="NCBI Taxonomy" id="1237896"/>
    <lineage>
        <taxon>Eukaryota</taxon>
        <taxon>Fungi</taxon>
        <taxon>Dikarya</taxon>
        <taxon>Ascomycota</taxon>
        <taxon>Pezizomycotina</taxon>
        <taxon>Sordariomycetes</taxon>
        <taxon>Hypocreomycetidae</taxon>
        <taxon>Glomerellales</taxon>
        <taxon>Glomerellaceae</taxon>
        <taxon>Colletotrichum</taxon>
        <taxon>Colletotrichum gloeosporioides species complex</taxon>
    </lineage>
</organism>
<dbReference type="SUPFAM" id="SSF48264">
    <property type="entry name" value="Cytochrome P450"/>
    <property type="match status" value="1"/>
</dbReference>
<evidence type="ECO:0000313" key="2">
    <source>
        <dbReference type="Proteomes" id="UP000015530"/>
    </source>
</evidence>
<sequence length="250" mass="28116">MPALSNPFEFMIDKKALTAREFVCERLQALNPGSQTESGDTTDFLALLLISGLGPNITAAVTWMLNHLFEGNSYLATSIRKEAESFVERSGGDADLYRVSDESWLLQATCYETVLRFYGTFTLGRHLHDEGDANVVSEDTMKRGAFVLTPLRLHHFDRAVWVEDSEVFDPRSIQDMNDMSQQICQMHTSNRSLSWRIDLRNDLSSALILDSISRPTCVRISQADVGKFLGSNFDLGAFYSWMSTETAIGY</sequence>
<gene>
    <name evidence="1" type="ORF">CGLO_01253</name>
</gene>
<dbReference type="GO" id="GO:0005506">
    <property type="term" value="F:iron ion binding"/>
    <property type="evidence" value="ECO:0007669"/>
    <property type="project" value="InterPro"/>
</dbReference>
<dbReference type="Gene3D" id="1.10.630.10">
    <property type="entry name" value="Cytochrome P450"/>
    <property type="match status" value="1"/>
</dbReference>
<comment type="caution">
    <text evidence="1">The sequence shown here is derived from an EMBL/GenBank/DDBJ whole genome shotgun (WGS) entry which is preliminary data.</text>
</comment>
<dbReference type="Proteomes" id="UP000015530">
    <property type="component" value="Unassembled WGS sequence"/>
</dbReference>
<reference evidence="2" key="1">
    <citation type="journal article" date="2013" name="Mol. Plant Microbe Interact.">
        <title>Global aspects of pacC regulation of pathogenicity genes in Colletotrichum gloeosporioides as revealed by transcriptome analysis.</title>
        <authorList>
            <person name="Alkan N."/>
            <person name="Meng X."/>
            <person name="Friedlander G."/>
            <person name="Reuveni E."/>
            <person name="Sukno S."/>
            <person name="Sherman A."/>
            <person name="Thon M."/>
            <person name="Fluhr R."/>
            <person name="Prusky D."/>
        </authorList>
    </citation>
    <scope>NUCLEOTIDE SEQUENCE [LARGE SCALE GENOMIC DNA]</scope>
    <source>
        <strain evidence="2">Cg-14</strain>
    </source>
</reference>
<dbReference type="InterPro" id="IPR036396">
    <property type="entry name" value="Cyt_P450_sf"/>
</dbReference>
<dbReference type="GO" id="GO:0004497">
    <property type="term" value="F:monooxygenase activity"/>
    <property type="evidence" value="ECO:0007669"/>
    <property type="project" value="InterPro"/>
</dbReference>
<dbReference type="OrthoDB" id="4810927at2759"/>
<protein>
    <recommendedName>
        <fullName evidence="3">Cytochrome P450</fullName>
    </recommendedName>
</protein>
<dbReference type="AlphaFoldDB" id="T0L0V3"/>
<dbReference type="GO" id="GO:0016705">
    <property type="term" value="F:oxidoreductase activity, acting on paired donors, with incorporation or reduction of molecular oxygen"/>
    <property type="evidence" value="ECO:0007669"/>
    <property type="project" value="InterPro"/>
</dbReference>
<evidence type="ECO:0008006" key="3">
    <source>
        <dbReference type="Google" id="ProtNLM"/>
    </source>
</evidence>
<dbReference type="HOGENOM" id="CLU_1111304_0_0_1"/>
<proteinExistence type="predicted"/>
<name>T0L0V3_COLGC</name>